<evidence type="ECO:0000256" key="1">
    <source>
        <dbReference type="ARBA" id="ARBA00022741"/>
    </source>
</evidence>
<dbReference type="InterPro" id="IPR011006">
    <property type="entry name" value="CheY-like_superfamily"/>
</dbReference>
<evidence type="ECO:0000313" key="9">
    <source>
        <dbReference type="EMBL" id="AMW03995.1"/>
    </source>
</evidence>
<dbReference type="InterPro" id="IPR001789">
    <property type="entry name" value="Sig_transdc_resp-reg_receiver"/>
</dbReference>
<protein>
    <recommendedName>
        <fullName evidence="11">Chemotaxis protein CheY</fullName>
    </recommendedName>
</protein>
<dbReference type="SUPFAM" id="SSF52172">
    <property type="entry name" value="CheY-like"/>
    <property type="match status" value="1"/>
</dbReference>
<dbReference type="SMART" id="SM00382">
    <property type="entry name" value="AAA"/>
    <property type="match status" value="1"/>
</dbReference>
<dbReference type="PRINTS" id="PR01590">
    <property type="entry name" value="HTHFIS"/>
</dbReference>
<evidence type="ECO:0000256" key="2">
    <source>
        <dbReference type="ARBA" id="ARBA00022840"/>
    </source>
</evidence>
<dbReference type="Gene3D" id="1.10.8.60">
    <property type="match status" value="1"/>
</dbReference>
<dbReference type="InterPro" id="IPR003593">
    <property type="entry name" value="AAA+_ATPase"/>
</dbReference>
<keyword evidence="4" id="KW-0804">Transcription</keyword>
<evidence type="ECO:0008006" key="11">
    <source>
        <dbReference type="Google" id="ProtNLM"/>
    </source>
</evidence>
<keyword evidence="3" id="KW-0805">Transcription regulation</keyword>
<evidence type="ECO:0000256" key="6">
    <source>
        <dbReference type="SAM" id="Coils"/>
    </source>
</evidence>
<dbReference type="PROSITE" id="PS50045">
    <property type="entry name" value="SIGMA54_INTERACT_4"/>
    <property type="match status" value="1"/>
</dbReference>
<keyword evidence="2" id="KW-0067">ATP-binding</keyword>
<dbReference type="EMBL" id="CP011454">
    <property type="protein sequence ID" value="AMW03995.1"/>
    <property type="molecule type" value="Genomic_DNA"/>
</dbReference>
<name>A0A143BHA0_9BACT</name>
<evidence type="ECO:0000256" key="5">
    <source>
        <dbReference type="PROSITE-ProRule" id="PRU00169"/>
    </source>
</evidence>
<feature type="domain" description="Sigma-54 factor interaction" evidence="7">
    <location>
        <begin position="142"/>
        <end position="371"/>
    </location>
</feature>
<dbReference type="AlphaFoldDB" id="A0A143BHA0"/>
<feature type="modified residue" description="4-aspartylphosphate" evidence="5">
    <location>
        <position position="52"/>
    </location>
</feature>
<dbReference type="SUPFAM" id="SSF46689">
    <property type="entry name" value="Homeodomain-like"/>
    <property type="match status" value="1"/>
</dbReference>
<keyword evidence="1" id="KW-0547">Nucleotide-binding</keyword>
<keyword evidence="10" id="KW-1185">Reference proteome</keyword>
<dbReference type="Pfam" id="PF00072">
    <property type="entry name" value="Response_reg"/>
    <property type="match status" value="1"/>
</dbReference>
<gene>
    <name evidence="9" type="ORF">GEMMAAP_02395</name>
</gene>
<evidence type="ECO:0000256" key="4">
    <source>
        <dbReference type="ARBA" id="ARBA00023163"/>
    </source>
</evidence>
<dbReference type="OrthoDB" id="9814761at2"/>
<dbReference type="InterPro" id="IPR025662">
    <property type="entry name" value="Sigma_54_int_dom_ATP-bd_1"/>
</dbReference>
<evidence type="ECO:0000313" key="10">
    <source>
        <dbReference type="Proteomes" id="UP000076404"/>
    </source>
</evidence>
<dbReference type="eggNOG" id="COG2204">
    <property type="taxonomic scope" value="Bacteria"/>
</dbReference>
<evidence type="ECO:0000259" key="7">
    <source>
        <dbReference type="PROSITE" id="PS50045"/>
    </source>
</evidence>
<dbReference type="CDD" id="cd00009">
    <property type="entry name" value="AAA"/>
    <property type="match status" value="1"/>
</dbReference>
<evidence type="ECO:0000256" key="3">
    <source>
        <dbReference type="ARBA" id="ARBA00023015"/>
    </source>
</evidence>
<dbReference type="GO" id="GO:0005524">
    <property type="term" value="F:ATP binding"/>
    <property type="evidence" value="ECO:0007669"/>
    <property type="project" value="UniProtKB-KW"/>
</dbReference>
<dbReference type="PROSITE" id="PS00688">
    <property type="entry name" value="SIGMA54_INTERACT_3"/>
    <property type="match status" value="1"/>
</dbReference>
<dbReference type="RefSeq" id="WP_026849283.1">
    <property type="nucleotide sequence ID" value="NZ_CP011454.1"/>
</dbReference>
<dbReference type="Pfam" id="PF02954">
    <property type="entry name" value="HTH_8"/>
    <property type="match status" value="1"/>
</dbReference>
<dbReference type="InterPro" id="IPR002197">
    <property type="entry name" value="HTH_Fis"/>
</dbReference>
<dbReference type="Gene3D" id="3.40.50.300">
    <property type="entry name" value="P-loop containing nucleotide triphosphate hydrolases"/>
    <property type="match status" value="1"/>
</dbReference>
<dbReference type="InterPro" id="IPR027417">
    <property type="entry name" value="P-loop_NTPase"/>
</dbReference>
<keyword evidence="5" id="KW-0597">Phosphoprotein</keyword>
<dbReference type="Gene3D" id="3.40.50.2300">
    <property type="match status" value="1"/>
</dbReference>
<dbReference type="Proteomes" id="UP000076404">
    <property type="component" value="Chromosome"/>
</dbReference>
<dbReference type="GO" id="GO:0006355">
    <property type="term" value="P:regulation of DNA-templated transcription"/>
    <property type="evidence" value="ECO:0007669"/>
    <property type="project" value="InterPro"/>
</dbReference>
<dbReference type="KEGG" id="gph:GEMMAAP_02395"/>
<dbReference type="Gene3D" id="1.10.10.60">
    <property type="entry name" value="Homeodomain-like"/>
    <property type="match status" value="1"/>
</dbReference>
<proteinExistence type="predicted"/>
<keyword evidence="6" id="KW-0175">Coiled coil</keyword>
<dbReference type="Pfam" id="PF00158">
    <property type="entry name" value="Sigma54_activat"/>
    <property type="match status" value="1"/>
</dbReference>
<accession>A0A143BHA0</accession>
<dbReference type="InterPro" id="IPR002078">
    <property type="entry name" value="Sigma_54_int"/>
</dbReference>
<feature type="coiled-coil region" evidence="6">
    <location>
        <begin position="112"/>
        <end position="139"/>
    </location>
</feature>
<dbReference type="SUPFAM" id="SSF52540">
    <property type="entry name" value="P-loop containing nucleoside triphosphate hydrolases"/>
    <property type="match status" value="1"/>
</dbReference>
<dbReference type="SMART" id="SM00448">
    <property type="entry name" value="REC"/>
    <property type="match status" value="1"/>
</dbReference>
<dbReference type="PROSITE" id="PS50110">
    <property type="entry name" value="RESPONSE_REGULATORY"/>
    <property type="match status" value="1"/>
</dbReference>
<dbReference type="PANTHER" id="PTHR32071">
    <property type="entry name" value="TRANSCRIPTIONAL REGULATORY PROTEIN"/>
    <property type="match status" value="1"/>
</dbReference>
<organism evidence="9 10">
    <name type="scientific">Gemmatimonas phototrophica</name>
    <dbReference type="NCBI Taxonomy" id="1379270"/>
    <lineage>
        <taxon>Bacteria</taxon>
        <taxon>Pseudomonadati</taxon>
        <taxon>Gemmatimonadota</taxon>
        <taxon>Gemmatimonadia</taxon>
        <taxon>Gemmatimonadales</taxon>
        <taxon>Gemmatimonadaceae</taxon>
        <taxon>Gemmatimonas</taxon>
    </lineage>
</organism>
<dbReference type="PROSITE" id="PS00675">
    <property type="entry name" value="SIGMA54_INTERACT_1"/>
    <property type="match status" value="1"/>
</dbReference>
<dbReference type="InterPro" id="IPR025944">
    <property type="entry name" value="Sigma_54_int_dom_CS"/>
</dbReference>
<dbReference type="STRING" id="1379270.GEMMAAP_02395"/>
<dbReference type="GO" id="GO:0043565">
    <property type="term" value="F:sequence-specific DNA binding"/>
    <property type="evidence" value="ECO:0007669"/>
    <property type="project" value="InterPro"/>
</dbReference>
<dbReference type="GO" id="GO:0000160">
    <property type="term" value="P:phosphorelay signal transduction system"/>
    <property type="evidence" value="ECO:0007669"/>
    <property type="project" value="InterPro"/>
</dbReference>
<dbReference type="InterPro" id="IPR009057">
    <property type="entry name" value="Homeodomain-like_sf"/>
</dbReference>
<sequence>MATILYVDDEAAVGLILEDTLAQAGHSPVGARSVPEALQVLERGGIDLIISDYRMPGLTGLEFIQLLTREGYDIPLIMLTGHASIEHAVASIKAGAIDYITKPVRPQQLELAVDQALEFVRLRRENEALRKEVMQFRNERQIIGDSPTIRRILQTVSMAAPTRATVLLQGESGTGKELFARAIHDQSERRDKPFIKLNCAALPEGLVESALFGHEKGAFTGAIKRVEGAFERANRGTLLLDEISEMRLDLQAKLLRVLQEQEFERVGGTAPIKVDVRIVATTNRDLAMEADHGTFRQDLYYRLSTIPVLIPPLRDRPEDIPVLALRFAMRVAAELGKKIEGLSPDALEALQHYPWPGNVRELQHVIERAVILTPDPVIQPHCLEGTRFGLAHSLGAPNMRPRAFATPGAVPMLAVSGAAAAPGAPGVAGAGGTNGNGIALNSLNVADAERVLIQHALQAADNNRTKAAELLGISVRTLRNKLNGPGKDDGED</sequence>
<feature type="domain" description="Response regulatory" evidence="8">
    <location>
        <begin position="3"/>
        <end position="117"/>
    </location>
</feature>
<dbReference type="Pfam" id="PF25601">
    <property type="entry name" value="AAA_lid_14"/>
    <property type="match status" value="1"/>
</dbReference>
<dbReference type="InterPro" id="IPR058031">
    <property type="entry name" value="AAA_lid_NorR"/>
</dbReference>
<reference evidence="9 10" key="1">
    <citation type="journal article" date="2014" name="Proc. Natl. Acad. Sci. U.S.A.">
        <title>Functional type 2 photosynthetic reaction centers found in the rare bacterial phylum Gemmatimonadetes.</title>
        <authorList>
            <person name="Zeng Y."/>
            <person name="Feng F."/>
            <person name="Medova H."/>
            <person name="Dean J."/>
            <person name="Koblizek M."/>
        </authorList>
    </citation>
    <scope>NUCLEOTIDE SEQUENCE [LARGE SCALE GENOMIC DNA]</scope>
    <source>
        <strain evidence="9 10">AP64</strain>
    </source>
</reference>
<reference evidence="9 10" key="2">
    <citation type="journal article" date="2016" name="Environ. Microbiol. Rep.">
        <title>Metagenomic evidence for the presence of phototrophic Gemmatimonadetes bacteria in diverse environments.</title>
        <authorList>
            <person name="Zeng Y."/>
            <person name="Baumbach J."/>
            <person name="Barbosa E.G."/>
            <person name="Azevedo V."/>
            <person name="Zhang C."/>
            <person name="Koblizek M."/>
        </authorList>
    </citation>
    <scope>NUCLEOTIDE SEQUENCE [LARGE SCALE GENOMIC DNA]</scope>
    <source>
        <strain evidence="9 10">AP64</strain>
    </source>
</reference>
<evidence type="ECO:0000259" key="8">
    <source>
        <dbReference type="PROSITE" id="PS50110"/>
    </source>
</evidence>
<dbReference type="FunFam" id="3.40.50.300:FF:000006">
    <property type="entry name" value="DNA-binding transcriptional regulator NtrC"/>
    <property type="match status" value="1"/>
</dbReference>